<evidence type="ECO:0000313" key="4">
    <source>
        <dbReference type="EMBL" id="KAF9506661.1"/>
    </source>
</evidence>
<protein>
    <recommendedName>
        <fullName evidence="3">DUF6534 domain-containing protein</fullName>
    </recommendedName>
</protein>
<dbReference type="AlphaFoldDB" id="A0A9P6DL61"/>
<feature type="domain" description="DUF6534" evidence="3">
    <location>
        <begin position="168"/>
        <end position="254"/>
    </location>
</feature>
<dbReference type="InterPro" id="IPR045339">
    <property type="entry name" value="DUF6534"/>
</dbReference>
<reference evidence="4" key="1">
    <citation type="journal article" date="2020" name="Nat. Commun.">
        <title>Large-scale genome sequencing of mycorrhizal fungi provides insights into the early evolution of symbiotic traits.</title>
        <authorList>
            <person name="Miyauchi S."/>
            <person name="Kiss E."/>
            <person name="Kuo A."/>
            <person name="Drula E."/>
            <person name="Kohler A."/>
            <person name="Sanchez-Garcia M."/>
            <person name="Morin E."/>
            <person name="Andreopoulos B."/>
            <person name="Barry K.W."/>
            <person name="Bonito G."/>
            <person name="Buee M."/>
            <person name="Carver A."/>
            <person name="Chen C."/>
            <person name="Cichocki N."/>
            <person name="Clum A."/>
            <person name="Culley D."/>
            <person name="Crous P.W."/>
            <person name="Fauchery L."/>
            <person name="Girlanda M."/>
            <person name="Hayes R.D."/>
            <person name="Keri Z."/>
            <person name="LaButti K."/>
            <person name="Lipzen A."/>
            <person name="Lombard V."/>
            <person name="Magnuson J."/>
            <person name="Maillard F."/>
            <person name="Murat C."/>
            <person name="Nolan M."/>
            <person name="Ohm R.A."/>
            <person name="Pangilinan J."/>
            <person name="Pereira M.F."/>
            <person name="Perotto S."/>
            <person name="Peter M."/>
            <person name="Pfister S."/>
            <person name="Riley R."/>
            <person name="Sitrit Y."/>
            <person name="Stielow J.B."/>
            <person name="Szollosi G."/>
            <person name="Zifcakova L."/>
            <person name="Stursova M."/>
            <person name="Spatafora J.W."/>
            <person name="Tedersoo L."/>
            <person name="Vaario L.M."/>
            <person name="Yamada A."/>
            <person name="Yan M."/>
            <person name="Wang P."/>
            <person name="Xu J."/>
            <person name="Bruns T."/>
            <person name="Baldrian P."/>
            <person name="Vilgalys R."/>
            <person name="Dunand C."/>
            <person name="Henrissat B."/>
            <person name="Grigoriev I.V."/>
            <person name="Hibbett D."/>
            <person name="Nagy L.G."/>
            <person name="Martin F.M."/>
        </authorList>
    </citation>
    <scope>NUCLEOTIDE SEQUENCE</scope>
    <source>
        <strain evidence="4">UP504</strain>
    </source>
</reference>
<dbReference type="Pfam" id="PF20152">
    <property type="entry name" value="DUF6534"/>
    <property type="match status" value="1"/>
</dbReference>
<dbReference type="PANTHER" id="PTHR40465">
    <property type="entry name" value="CHROMOSOME 1, WHOLE GENOME SHOTGUN SEQUENCE"/>
    <property type="match status" value="1"/>
</dbReference>
<feature type="transmembrane region" description="Helical" evidence="2">
    <location>
        <begin position="120"/>
        <end position="141"/>
    </location>
</feature>
<accession>A0A9P6DL61</accession>
<evidence type="ECO:0000259" key="3">
    <source>
        <dbReference type="Pfam" id="PF20152"/>
    </source>
</evidence>
<keyword evidence="2" id="KW-0812">Transmembrane</keyword>
<dbReference type="OrthoDB" id="2745105at2759"/>
<feature type="transmembrane region" description="Helical" evidence="2">
    <location>
        <begin position="201"/>
        <end position="222"/>
    </location>
</feature>
<evidence type="ECO:0000256" key="1">
    <source>
        <dbReference type="SAM" id="MobiDB-lite"/>
    </source>
</evidence>
<feature type="transmembrane region" description="Helical" evidence="2">
    <location>
        <begin position="161"/>
        <end position="181"/>
    </location>
</feature>
<proteinExistence type="predicted"/>
<evidence type="ECO:0000256" key="2">
    <source>
        <dbReference type="SAM" id="Phobius"/>
    </source>
</evidence>
<keyword evidence="2" id="KW-1133">Transmembrane helix</keyword>
<dbReference type="EMBL" id="MU129104">
    <property type="protein sequence ID" value="KAF9506661.1"/>
    <property type="molecule type" value="Genomic_DNA"/>
</dbReference>
<name>A0A9P6DL61_9AGAM</name>
<dbReference type="Proteomes" id="UP000886523">
    <property type="component" value="Unassembled WGS sequence"/>
</dbReference>
<feature type="transmembrane region" description="Helical" evidence="2">
    <location>
        <begin position="90"/>
        <end position="108"/>
    </location>
</feature>
<feature type="transmembrane region" description="Helical" evidence="2">
    <location>
        <begin position="228"/>
        <end position="249"/>
    </location>
</feature>
<dbReference type="PANTHER" id="PTHR40465:SF1">
    <property type="entry name" value="DUF6534 DOMAIN-CONTAINING PROTEIN"/>
    <property type="match status" value="1"/>
</dbReference>
<feature type="transmembrane region" description="Helical" evidence="2">
    <location>
        <begin position="49"/>
        <end position="70"/>
    </location>
</feature>
<feature type="region of interest" description="Disordered" evidence="1">
    <location>
        <begin position="304"/>
        <end position="323"/>
    </location>
</feature>
<keyword evidence="5" id="KW-1185">Reference proteome</keyword>
<sequence>MEIMKGALLNVFGGTFFGNLLTAVCFGVLTIQISSYYHAFPNDGRPLKMVVGFLWALEGFQLACVTQSLYWWFVKNYHNPLALARATWEFAIYQISTVCASVTVQTFFAHRVYSLSANLYLGILVEVLVLLQFGFGAATAIRANILLSFELVVKECTWLVVTWLATQAVADIVIATCMCLLLRRRRTGFQKTDSIINRMALYTISTGLVTSILSCIVLVMFARDGFHFSVLTIGVPLGGFYSITMLANLHTRKSLLTRLATPTPLEIVSFSMKKRMRLNAAGSVGSNHRSTMVNVTRETVRDDMDVRPTKPSYLHPSSLFGER</sequence>
<organism evidence="4 5">
    <name type="scientific">Hydnum rufescens UP504</name>
    <dbReference type="NCBI Taxonomy" id="1448309"/>
    <lineage>
        <taxon>Eukaryota</taxon>
        <taxon>Fungi</taxon>
        <taxon>Dikarya</taxon>
        <taxon>Basidiomycota</taxon>
        <taxon>Agaricomycotina</taxon>
        <taxon>Agaricomycetes</taxon>
        <taxon>Cantharellales</taxon>
        <taxon>Hydnaceae</taxon>
        <taxon>Hydnum</taxon>
    </lineage>
</organism>
<feature type="transmembrane region" description="Helical" evidence="2">
    <location>
        <begin position="16"/>
        <end position="37"/>
    </location>
</feature>
<evidence type="ECO:0000313" key="5">
    <source>
        <dbReference type="Proteomes" id="UP000886523"/>
    </source>
</evidence>
<keyword evidence="2" id="KW-0472">Membrane</keyword>
<comment type="caution">
    <text evidence="4">The sequence shown here is derived from an EMBL/GenBank/DDBJ whole genome shotgun (WGS) entry which is preliminary data.</text>
</comment>
<gene>
    <name evidence="4" type="ORF">BS47DRAFT_1352550</name>
</gene>